<evidence type="ECO:0000256" key="5">
    <source>
        <dbReference type="ARBA" id="ARBA00022505"/>
    </source>
</evidence>
<keyword evidence="14" id="KW-1185">Reference proteome</keyword>
<evidence type="ECO:0000313" key="13">
    <source>
        <dbReference type="EMBL" id="PAP76837.1"/>
    </source>
</evidence>
<dbReference type="Gene3D" id="2.40.340.10">
    <property type="entry name" value="MoeA, C-terminal, domain IV"/>
    <property type="match status" value="1"/>
</dbReference>
<dbReference type="UniPathway" id="UPA00344"/>
<dbReference type="InterPro" id="IPR008284">
    <property type="entry name" value="MoCF_biosynth_CS"/>
</dbReference>
<dbReference type="AlphaFoldDB" id="A0A271J0J5"/>
<dbReference type="InterPro" id="IPR001453">
    <property type="entry name" value="MoaB/Mog_dom"/>
</dbReference>
<dbReference type="GO" id="GO:0046872">
    <property type="term" value="F:metal ion binding"/>
    <property type="evidence" value="ECO:0007669"/>
    <property type="project" value="UniProtKB-UniRule"/>
</dbReference>
<dbReference type="FunFam" id="3.40.980.10:FF:000004">
    <property type="entry name" value="Molybdopterin molybdenumtransferase"/>
    <property type="match status" value="1"/>
</dbReference>
<evidence type="ECO:0000259" key="12">
    <source>
        <dbReference type="SMART" id="SM00852"/>
    </source>
</evidence>
<dbReference type="GO" id="GO:0061599">
    <property type="term" value="F:molybdopterin molybdotransferase activity"/>
    <property type="evidence" value="ECO:0007669"/>
    <property type="project" value="UniProtKB-UniRule"/>
</dbReference>
<proteinExistence type="inferred from homology"/>
<comment type="catalytic activity">
    <reaction evidence="10">
        <text>adenylyl-molybdopterin + molybdate = Mo-molybdopterin + AMP + H(+)</text>
        <dbReference type="Rhea" id="RHEA:35047"/>
        <dbReference type="ChEBI" id="CHEBI:15378"/>
        <dbReference type="ChEBI" id="CHEBI:36264"/>
        <dbReference type="ChEBI" id="CHEBI:62727"/>
        <dbReference type="ChEBI" id="CHEBI:71302"/>
        <dbReference type="ChEBI" id="CHEBI:456215"/>
        <dbReference type="EC" id="2.10.1.1"/>
    </reaction>
</comment>
<evidence type="ECO:0000256" key="10">
    <source>
        <dbReference type="ARBA" id="ARBA00047317"/>
    </source>
</evidence>
<keyword evidence="9 11" id="KW-0501">Molybdenum cofactor biosynthesis</keyword>
<comment type="caution">
    <text evidence="13">The sequence shown here is derived from an EMBL/GenBank/DDBJ whole genome shotgun (WGS) entry which is preliminary data.</text>
</comment>
<organism evidence="13 14">
    <name type="scientific">Rubrivirga marina</name>
    <dbReference type="NCBI Taxonomy" id="1196024"/>
    <lineage>
        <taxon>Bacteria</taxon>
        <taxon>Pseudomonadati</taxon>
        <taxon>Rhodothermota</taxon>
        <taxon>Rhodothermia</taxon>
        <taxon>Rhodothermales</taxon>
        <taxon>Rubricoccaceae</taxon>
        <taxon>Rubrivirga</taxon>
    </lineage>
</organism>
<dbReference type="NCBIfam" id="TIGR00177">
    <property type="entry name" value="molyb_syn"/>
    <property type="match status" value="1"/>
</dbReference>
<keyword evidence="6 11" id="KW-0808">Transferase</keyword>
<dbReference type="EC" id="2.10.1.1" evidence="11"/>
<evidence type="ECO:0000256" key="8">
    <source>
        <dbReference type="ARBA" id="ARBA00022842"/>
    </source>
</evidence>
<evidence type="ECO:0000256" key="6">
    <source>
        <dbReference type="ARBA" id="ARBA00022679"/>
    </source>
</evidence>
<dbReference type="InterPro" id="IPR038987">
    <property type="entry name" value="MoeA-like"/>
</dbReference>
<evidence type="ECO:0000256" key="7">
    <source>
        <dbReference type="ARBA" id="ARBA00022723"/>
    </source>
</evidence>
<dbReference type="SUPFAM" id="SSF63867">
    <property type="entry name" value="MoeA C-terminal domain-like"/>
    <property type="match status" value="1"/>
</dbReference>
<comment type="cofactor">
    <cofactor evidence="1 11">
        <name>Mg(2+)</name>
        <dbReference type="ChEBI" id="CHEBI:18420"/>
    </cofactor>
</comment>
<dbReference type="Proteomes" id="UP000216339">
    <property type="component" value="Unassembled WGS sequence"/>
</dbReference>
<evidence type="ECO:0000256" key="4">
    <source>
        <dbReference type="ARBA" id="ARBA00010763"/>
    </source>
</evidence>
<dbReference type="NCBIfam" id="NF045515">
    <property type="entry name" value="Glp_gephyrin"/>
    <property type="match status" value="1"/>
</dbReference>
<evidence type="ECO:0000313" key="14">
    <source>
        <dbReference type="Proteomes" id="UP000216339"/>
    </source>
</evidence>
<comment type="function">
    <text evidence="2 11">Catalyzes the insertion of molybdate into adenylated molybdopterin with the concomitant release of AMP.</text>
</comment>
<dbReference type="InterPro" id="IPR036425">
    <property type="entry name" value="MoaB/Mog-like_dom_sf"/>
</dbReference>
<dbReference type="Pfam" id="PF03454">
    <property type="entry name" value="MoeA_C"/>
    <property type="match status" value="1"/>
</dbReference>
<dbReference type="InterPro" id="IPR036135">
    <property type="entry name" value="MoeA_linker/N_sf"/>
</dbReference>
<evidence type="ECO:0000256" key="9">
    <source>
        <dbReference type="ARBA" id="ARBA00023150"/>
    </source>
</evidence>
<dbReference type="Gene3D" id="2.170.190.11">
    <property type="entry name" value="Molybdopterin biosynthesis moea protein, domain 3"/>
    <property type="match status" value="1"/>
</dbReference>
<comment type="pathway">
    <text evidence="3 11">Cofactor biosynthesis; molybdopterin biosynthesis.</text>
</comment>
<dbReference type="Pfam" id="PF00994">
    <property type="entry name" value="MoCF_biosynth"/>
    <property type="match status" value="1"/>
</dbReference>
<dbReference type="RefSeq" id="WP_095510506.1">
    <property type="nucleotide sequence ID" value="NZ_MQWD01000001.1"/>
</dbReference>
<accession>A0A271J0J5</accession>
<dbReference type="InterPro" id="IPR036688">
    <property type="entry name" value="MoeA_C_domain_IV_sf"/>
</dbReference>
<sequence length="401" mass="41178">MDTFVTVEHARRAVLDAARPMPEETVALRSAVGRTLAAPVVARGAQPPFDTSAMDGFAVRRADLGDGTGELPVAATIHAGEVPSPLPPGTAVAIMTGAPVPAGADAVVPVERATRTGDTVRFHGLPEAAAHIRHAGEWLSNGAQVLSAGSLVTPGVLGLLASVGAATVEVRRKPRVAVIATGDELVDATGTPGPGQIRDSNGPGLAAQVEAAGGDVSGPHWGRDTAEDLARVLDATAEADVLVFAGGVSMGERDLVREALDARGAEWAFWKVRQRPGKPLAFGTLDGRPVVGLPGNPVSAAVCFEVYVRPLLLAGLGRPTDRVTEPATLDAPIATPAGLHTFARVAVRRDPDGRLCASPAGAQGSHVALSLAFSDGLAHLPADWDDAPAGAVVAFERWAWW</sequence>
<dbReference type="InterPro" id="IPR005110">
    <property type="entry name" value="MoeA_linker/N"/>
</dbReference>
<dbReference type="OrthoDB" id="9804758at2"/>
<dbReference type="EMBL" id="MQWD01000001">
    <property type="protein sequence ID" value="PAP76837.1"/>
    <property type="molecule type" value="Genomic_DNA"/>
</dbReference>
<evidence type="ECO:0000256" key="2">
    <source>
        <dbReference type="ARBA" id="ARBA00002901"/>
    </source>
</evidence>
<dbReference type="Gene3D" id="3.90.105.10">
    <property type="entry name" value="Molybdopterin biosynthesis moea protein, domain 2"/>
    <property type="match status" value="1"/>
</dbReference>
<evidence type="ECO:0000256" key="1">
    <source>
        <dbReference type="ARBA" id="ARBA00001946"/>
    </source>
</evidence>
<dbReference type="SUPFAM" id="SSF63882">
    <property type="entry name" value="MoeA N-terminal region -like"/>
    <property type="match status" value="1"/>
</dbReference>
<comment type="similarity">
    <text evidence="4 11">Belongs to the MoeA family.</text>
</comment>
<keyword evidence="7 11" id="KW-0479">Metal-binding</keyword>
<keyword evidence="8 11" id="KW-0460">Magnesium</keyword>
<gene>
    <name evidence="13" type="ORF">BSZ37_10535</name>
</gene>
<feature type="domain" description="MoaB/Mog" evidence="12">
    <location>
        <begin position="177"/>
        <end position="314"/>
    </location>
</feature>
<reference evidence="13 14" key="1">
    <citation type="submission" date="2016-11" db="EMBL/GenBank/DDBJ databases">
        <title>Study of marine rhodopsin-containing bacteria.</title>
        <authorList>
            <person name="Yoshizawa S."/>
            <person name="Kumagai Y."/>
            <person name="Kogure K."/>
        </authorList>
    </citation>
    <scope>NUCLEOTIDE SEQUENCE [LARGE SCALE GENOMIC DNA]</scope>
    <source>
        <strain evidence="13 14">SAORIC-28</strain>
    </source>
</reference>
<dbReference type="CDD" id="cd00887">
    <property type="entry name" value="MoeA"/>
    <property type="match status" value="1"/>
</dbReference>
<dbReference type="GO" id="GO:0005829">
    <property type="term" value="C:cytosol"/>
    <property type="evidence" value="ECO:0007669"/>
    <property type="project" value="TreeGrafter"/>
</dbReference>
<dbReference type="SUPFAM" id="SSF53218">
    <property type="entry name" value="Molybdenum cofactor biosynthesis proteins"/>
    <property type="match status" value="1"/>
</dbReference>
<dbReference type="InterPro" id="IPR005111">
    <property type="entry name" value="MoeA_C_domain_IV"/>
</dbReference>
<protein>
    <recommendedName>
        <fullName evidence="11">Molybdopterin molybdenumtransferase</fullName>
        <ecNumber evidence="11">2.10.1.1</ecNumber>
    </recommendedName>
</protein>
<dbReference type="Gene3D" id="3.40.980.10">
    <property type="entry name" value="MoaB/Mog-like domain"/>
    <property type="match status" value="1"/>
</dbReference>
<evidence type="ECO:0000256" key="11">
    <source>
        <dbReference type="RuleBase" id="RU365090"/>
    </source>
</evidence>
<dbReference type="PROSITE" id="PS01079">
    <property type="entry name" value="MOCF_BIOSYNTHESIS_2"/>
    <property type="match status" value="1"/>
</dbReference>
<dbReference type="GO" id="GO:0006777">
    <property type="term" value="P:Mo-molybdopterin cofactor biosynthetic process"/>
    <property type="evidence" value="ECO:0007669"/>
    <property type="project" value="UniProtKB-UniRule"/>
</dbReference>
<dbReference type="SMART" id="SM00852">
    <property type="entry name" value="MoCF_biosynth"/>
    <property type="match status" value="1"/>
</dbReference>
<evidence type="ECO:0000256" key="3">
    <source>
        <dbReference type="ARBA" id="ARBA00005046"/>
    </source>
</evidence>
<name>A0A271J0J5_9BACT</name>
<dbReference type="Pfam" id="PF03453">
    <property type="entry name" value="MoeA_N"/>
    <property type="match status" value="1"/>
</dbReference>
<keyword evidence="5 11" id="KW-0500">Molybdenum</keyword>
<dbReference type="PANTHER" id="PTHR10192:SF5">
    <property type="entry name" value="GEPHYRIN"/>
    <property type="match status" value="1"/>
</dbReference>
<dbReference type="PANTHER" id="PTHR10192">
    <property type="entry name" value="MOLYBDOPTERIN BIOSYNTHESIS PROTEIN"/>
    <property type="match status" value="1"/>
</dbReference>